<comment type="caution">
    <text evidence="1">The sequence shown here is derived from an EMBL/GenBank/DDBJ whole genome shotgun (WGS) entry which is preliminary data.</text>
</comment>
<name>A0A0F8XX50_9ZZZZ</name>
<protein>
    <submittedName>
        <fullName evidence="1">Uncharacterized protein</fullName>
    </submittedName>
</protein>
<proteinExistence type="predicted"/>
<accession>A0A0F8XX50</accession>
<dbReference type="EMBL" id="LAZR01070451">
    <property type="protein sequence ID" value="KKK40751.1"/>
    <property type="molecule type" value="Genomic_DNA"/>
</dbReference>
<evidence type="ECO:0000313" key="1">
    <source>
        <dbReference type="EMBL" id="KKK40751.1"/>
    </source>
</evidence>
<reference evidence="1" key="1">
    <citation type="journal article" date="2015" name="Nature">
        <title>Complex archaea that bridge the gap between prokaryotes and eukaryotes.</title>
        <authorList>
            <person name="Spang A."/>
            <person name="Saw J.H."/>
            <person name="Jorgensen S.L."/>
            <person name="Zaremba-Niedzwiedzka K."/>
            <person name="Martijn J."/>
            <person name="Lind A.E."/>
            <person name="van Eijk R."/>
            <person name="Schleper C."/>
            <person name="Guy L."/>
            <person name="Ettema T.J."/>
        </authorList>
    </citation>
    <scope>NUCLEOTIDE SEQUENCE</scope>
</reference>
<dbReference type="AlphaFoldDB" id="A0A0F8XX50"/>
<organism evidence="1">
    <name type="scientific">marine sediment metagenome</name>
    <dbReference type="NCBI Taxonomy" id="412755"/>
    <lineage>
        <taxon>unclassified sequences</taxon>
        <taxon>metagenomes</taxon>
        <taxon>ecological metagenomes</taxon>
    </lineage>
</organism>
<feature type="non-terminal residue" evidence="1">
    <location>
        <position position="63"/>
    </location>
</feature>
<sequence length="63" mass="7191">MESIDLKPLLINAMQTYNLCPLRIAENTILTTRRIFSFSLFATKDNQNIKKKLVAGDFVSNTE</sequence>
<gene>
    <name evidence="1" type="ORF">LCGC14_2975050</name>
</gene>